<organism evidence="1">
    <name type="scientific">Zea mays</name>
    <name type="common">Maize</name>
    <dbReference type="NCBI Taxonomy" id="4577"/>
    <lineage>
        <taxon>Eukaryota</taxon>
        <taxon>Viridiplantae</taxon>
        <taxon>Streptophyta</taxon>
        <taxon>Embryophyta</taxon>
        <taxon>Tracheophyta</taxon>
        <taxon>Spermatophyta</taxon>
        <taxon>Magnoliopsida</taxon>
        <taxon>Liliopsida</taxon>
        <taxon>Poales</taxon>
        <taxon>Poaceae</taxon>
        <taxon>PACMAD clade</taxon>
        <taxon>Panicoideae</taxon>
        <taxon>Andropogonodae</taxon>
        <taxon>Andropogoneae</taxon>
        <taxon>Tripsacinae</taxon>
        <taxon>Zea</taxon>
    </lineage>
</organism>
<name>A0A317YAW6_MAIZE</name>
<reference evidence="1" key="1">
    <citation type="journal article" date="2018" name="Nat. Genet.">
        <title>Extensive intraspecific gene order and gene structural variations between Mo17 and other maize genomes.</title>
        <authorList>
            <person name="Sun S."/>
            <person name="Zhou Y."/>
            <person name="Chen J."/>
            <person name="Shi J."/>
            <person name="Zhao H."/>
            <person name="Zhao H."/>
            <person name="Song W."/>
            <person name="Zhang M."/>
            <person name="Cui Y."/>
            <person name="Dong X."/>
            <person name="Liu H."/>
            <person name="Ma X."/>
            <person name="Jiao Y."/>
            <person name="Wang B."/>
            <person name="Wei X."/>
            <person name="Stein J.C."/>
            <person name="Glaubitz J.C."/>
            <person name="Lu F."/>
            <person name="Yu G."/>
            <person name="Liang C."/>
            <person name="Fengler K."/>
            <person name="Li B."/>
            <person name="Rafalski A."/>
            <person name="Schnable P.S."/>
            <person name="Ware D.H."/>
            <person name="Buckler E.S."/>
            <person name="Lai J."/>
        </authorList>
    </citation>
    <scope>NUCLEOTIDE SEQUENCE [LARGE SCALE GENOMIC DNA]</scope>
    <source>
        <tissue evidence="1">Seedling</tissue>
    </source>
</reference>
<dbReference type="AlphaFoldDB" id="A0A317YAW6"/>
<gene>
    <name evidence="1" type="ORF">Zm00014a_029732</name>
</gene>
<comment type="caution">
    <text evidence="1">The sequence shown here is derived from an EMBL/GenBank/DDBJ whole genome shotgun (WGS) entry which is preliminary data.</text>
</comment>
<sequence length="42" mass="4865">MKFRTSSCCKIGASISVFFLKHTQELHVISLRRKSSQLSVYF</sequence>
<accession>A0A317YAW6</accession>
<dbReference type="Proteomes" id="UP000251960">
    <property type="component" value="Chromosome 1"/>
</dbReference>
<proteinExistence type="predicted"/>
<dbReference type="EMBL" id="NCVQ01000001">
    <property type="protein sequence ID" value="PWZ55808.1"/>
    <property type="molecule type" value="Genomic_DNA"/>
</dbReference>
<evidence type="ECO:0000313" key="1">
    <source>
        <dbReference type="EMBL" id="PWZ55808.1"/>
    </source>
</evidence>
<protein>
    <submittedName>
        <fullName evidence="1">Uncharacterized protein</fullName>
    </submittedName>
</protein>